<dbReference type="CDD" id="cd18282">
    <property type="entry name" value="BTB_POZ_BTBD3_6"/>
    <property type="match status" value="1"/>
</dbReference>
<protein>
    <recommendedName>
        <fullName evidence="4">BTB domain-containing protein</fullName>
    </recommendedName>
</protein>
<dbReference type="Gene3D" id="3.30.710.10">
    <property type="entry name" value="Potassium Channel Kv1.1, Chain A"/>
    <property type="match status" value="1"/>
</dbReference>
<dbReference type="Gene3D" id="2.60.120.820">
    <property type="entry name" value="PHR domain"/>
    <property type="match status" value="1"/>
</dbReference>
<feature type="compositionally biased region" description="Polar residues" evidence="3">
    <location>
        <begin position="610"/>
        <end position="625"/>
    </location>
</feature>
<dbReference type="GO" id="GO:0022008">
    <property type="term" value="P:neurogenesis"/>
    <property type="evidence" value="ECO:0007669"/>
    <property type="project" value="TreeGrafter"/>
</dbReference>
<reference evidence="5" key="1">
    <citation type="submission" date="2022-01" db="EMBL/GenBank/DDBJ databases">
        <authorList>
            <person name="King R."/>
        </authorList>
    </citation>
    <scope>NUCLEOTIDE SEQUENCE</scope>
</reference>
<proteinExistence type="predicted"/>
<dbReference type="InterPro" id="IPR049737">
    <property type="entry name" value="Btbd6a-like_BACK"/>
</dbReference>
<dbReference type="EMBL" id="OU895879">
    <property type="protein sequence ID" value="CAG9809680.1"/>
    <property type="molecule type" value="Genomic_DNA"/>
</dbReference>
<evidence type="ECO:0000256" key="3">
    <source>
        <dbReference type="SAM" id="MobiDB-lite"/>
    </source>
</evidence>
<dbReference type="CDD" id="cd18488">
    <property type="entry name" value="BACK_BTBD3_like"/>
    <property type="match status" value="1"/>
</dbReference>
<feature type="domain" description="BTB" evidence="4">
    <location>
        <begin position="200"/>
        <end position="270"/>
    </location>
</feature>
<evidence type="ECO:0000313" key="5">
    <source>
        <dbReference type="EMBL" id="CAG9809680.1"/>
    </source>
</evidence>
<sequence>MVLVQQQLSDHIGYNIIHWIISQSGIWYTKFNENIQSNLRTIESGVAVIDEILTPQDDDLLYELNNQYVDHDRAYYYHQNIRLNDNYYVNGNEIYGNQLQGNLRVNNEVLMSPPHNLNVQQPSNQRDNMLITQPSSIPNSPIPSPSPQTSTSFCLQSPSALSIAQINQEVEDPTSDPNWQANKPSVRERNAAMFNNELMADVKFIVGNEDNLQAIPAHKYVLATGSSVFYAMFYGGLAENKTEIRVPDVEPIAFLTMLRYLYCDEIQLSEDNVLATLYVAKKYIVPHLCRACVNFLETSLTAKNACLLLSQSRLFEEPELMARCWEVLDAQAEMAIKSEGFVDIDIKTFETILARETLNCKEINLFEAALNWAHTACQKSEIDSTSQNKRQILGTALFLIRIPTMTLEQFANNVAQLGILTQQETIDIFLHFTAKSKPQLNFPIKPRSGLKAQICHRFLSCAYRSNQWRYRGRCDSIQFSVDKRIFIVGFGLYGSSTGAADYNVKIELKRLGRILAESNTKFFSDGSSNTFHVFFENPIQIEPECFYTASVILDGTELSFFGQEGMTEVCTGAVTFNFQCSSESTNGTGVQGGQIPELIFYGPPSNGHSNTNTLKKAVSNSSNNELALPSPNDNYDRCTKSQ</sequence>
<evidence type="ECO:0000256" key="1">
    <source>
        <dbReference type="ARBA" id="ARBA00004496"/>
    </source>
</evidence>
<accession>A0A9N9S4B3</accession>
<dbReference type="InterPro" id="IPR011705">
    <property type="entry name" value="BACK"/>
</dbReference>
<feature type="region of interest" description="Disordered" evidence="3">
    <location>
        <begin position="610"/>
        <end position="642"/>
    </location>
</feature>
<dbReference type="FunFam" id="3.30.710.10:FF:000015">
    <property type="entry name" value="BTB/POZ domain-containing protein 3"/>
    <property type="match status" value="1"/>
</dbReference>
<dbReference type="SMART" id="SM00225">
    <property type="entry name" value="BTB"/>
    <property type="match status" value="1"/>
</dbReference>
<dbReference type="AlphaFoldDB" id="A0A9N9S4B3"/>
<dbReference type="InterPro" id="IPR000210">
    <property type="entry name" value="BTB/POZ_dom"/>
</dbReference>
<name>A0A9N9S4B3_9DIPT</name>
<keyword evidence="6" id="KW-1185">Reference proteome</keyword>
<dbReference type="GO" id="GO:0005829">
    <property type="term" value="C:cytosol"/>
    <property type="evidence" value="ECO:0007669"/>
    <property type="project" value="TreeGrafter"/>
</dbReference>
<dbReference type="Gene3D" id="1.25.40.420">
    <property type="match status" value="1"/>
</dbReference>
<dbReference type="PANTHER" id="PTHR45774:SF9">
    <property type="entry name" value="LUTE, ISOFORM D"/>
    <property type="match status" value="1"/>
</dbReference>
<reference evidence="5" key="2">
    <citation type="submission" date="2022-10" db="EMBL/GenBank/DDBJ databases">
        <authorList>
            <consortium name="ENA_rothamsted_submissions"/>
            <consortium name="culmorum"/>
            <person name="King R."/>
        </authorList>
    </citation>
    <scope>NUCLEOTIDE SEQUENCE</scope>
</reference>
<dbReference type="FunFam" id="2.60.120.820:FF:000001">
    <property type="entry name" value="BTB/POZ domain-containing protein 3"/>
    <property type="match status" value="1"/>
</dbReference>
<dbReference type="InterPro" id="IPR012983">
    <property type="entry name" value="PHR"/>
</dbReference>
<dbReference type="Proteomes" id="UP001153620">
    <property type="component" value="Chromosome 3"/>
</dbReference>
<evidence type="ECO:0000259" key="4">
    <source>
        <dbReference type="PROSITE" id="PS50097"/>
    </source>
</evidence>
<feature type="region of interest" description="Disordered" evidence="3">
    <location>
        <begin position="129"/>
        <end position="152"/>
    </location>
</feature>
<dbReference type="FunFam" id="1.25.40.420:FF:000003">
    <property type="entry name" value="BTB/POZ domain-containing protein 3"/>
    <property type="match status" value="1"/>
</dbReference>
<dbReference type="Pfam" id="PF08005">
    <property type="entry name" value="PHR"/>
    <property type="match status" value="1"/>
</dbReference>
<dbReference type="Pfam" id="PF00651">
    <property type="entry name" value="BTB"/>
    <property type="match status" value="1"/>
</dbReference>
<dbReference type="Pfam" id="PF07707">
    <property type="entry name" value="BACK"/>
    <property type="match status" value="1"/>
</dbReference>
<evidence type="ECO:0000313" key="6">
    <source>
        <dbReference type="Proteomes" id="UP001153620"/>
    </source>
</evidence>
<dbReference type="PROSITE" id="PS50097">
    <property type="entry name" value="BTB"/>
    <property type="match status" value="1"/>
</dbReference>
<dbReference type="OrthoDB" id="636773at2759"/>
<keyword evidence="2" id="KW-0963">Cytoplasm</keyword>
<dbReference type="SUPFAM" id="SSF54695">
    <property type="entry name" value="POZ domain"/>
    <property type="match status" value="1"/>
</dbReference>
<dbReference type="SMART" id="SM00875">
    <property type="entry name" value="BACK"/>
    <property type="match status" value="1"/>
</dbReference>
<gene>
    <name evidence="5" type="ORF">CHIRRI_LOCUS12500</name>
</gene>
<dbReference type="InterPro" id="IPR011333">
    <property type="entry name" value="SKP1/BTB/POZ_sf"/>
</dbReference>
<organism evidence="5 6">
    <name type="scientific">Chironomus riparius</name>
    <dbReference type="NCBI Taxonomy" id="315576"/>
    <lineage>
        <taxon>Eukaryota</taxon>
        <taxon>Metazoa</taxon>
        <taxon>Ecdysozoa</taxon>
        <taxon>Arthropoda</taxon>
        <taxon>Hexapoda</taxon>
        <taxon>Insecta</taxon>
        <taxon>Pterygota</taxon>
        <taxon>Neoptera</taxon>
        <taxon>Endopterygota</taxon>
        <taxon>Diptera</taxon>
        <taxon>Nematocera</taxon>
        <taxon>Chironomoidea</taxon>
        <taxon>Chironomidae</taxon>
        <taxon>Chironominae</taxon>
        <taxon>Chironomus</taxon>
    </lineage>
</organism>
<comment type="subcellular location">
    <subcellularLocation>
        <location evidence="1">Cytoplasm</location>
    </subcellularLocation>
</comment>
<dbReference type="InterPro" id="IPR038648">
    <property type="entry name" value="PHR_sf"/>
</dbReference>
<dbReference type="PANTHER" id="PTHR45774">
    <property type="entry name" value="BTB/POZ DOMAIN-CONTAINING"/>
    <property type="match status" value="1"/>
</dbReference>
<evidence type="ECO:0000256" key="2">
    <source>
        <dbReference type="ARBA" id="ARBA00022490"/>
    </source>
</evidence>